<dbReference type="EMBL" id="LN679140">
    <property type="protein sequence ID" value="CEL60021.1"/>
    <property type="molecule type" value="Genomic_DNA"/>
</dbReference>
<dbReference type="OrthoDB" id="10261782at2759"/>
<dbReference type="STRING" id="1108050.A0A0B7FPZ7"/>
<feature type="signal peptide" evidence="1">
    <location>
        <begin position="1"/>
        <end position="19"/>
    </location>
</feature>
<organism evidence="2 3">
    <name type="scientific">Thanatephorus cucumeris (strain AG1-IB / isolate 7/3/14)</name>
    <name type="common">Lettuce bottom rot fungus</name>
    <name type="synonym">Rhizoctonia solani</name>
    <dbReference type="NCBI Taxonomy" id="1108050"/>
    <lineage>
        <taxon>Eukaryota</taxon>
        <taxon>Fungi</taxon>
        <taxon>Dikarya</taxon>
        <taxon>Basidiomycota</taxon>
        <taxon>Agaricomycotina</taxon>
        <taxon>Agaricomycetes</taxon>
        <taxon>Cantharellales</taxon>
        <taxon>Ceratobasidiaceae</taxon>
        <taxon>Rhizoctonia</taxon>
        <taxon>Rhizoctonia solani AG-1</taxon>
    </lineage>
</organism>
<dbReference type="InterPro" id="IPR038921">
    <property type="entry name" value="YOR389W-like"/>
</dbReference>
<proteinExistence type="predicted"/>
<protein>
    <submittedName>
        <fullName evidence="2">Uncharacterized protein</fullName>
    </submittedName>
</protein>
<evidence type="ECO:0000313" key="3">
    <source>
        <dbReference type="Proteomes" id="UP000059188"/>
    </source>
</evidence>
<reference evidence="2 3" key="1">
    <citation type="submission" date="2014-11" db="EMBL/GenBank/DDBJ databases">
        <authorList>
            <person name="Wibberg Daniel"/>
        </authorList>
    </citation>
    <scope>NUCLEOTIDE SEQUENCE [LARGE SCALE GENOMIC DNA]</scope>
    <source>
        <strain evidence="2">Rhizoctonia solani AG1-IB 7/3/14</strain>
    </source>
</reference>
<accession>A0A0B7FPZ7</accession>
<sequence>MALHFISAIYLCGPLLVKAVPQLPPNPRDFRANTTAHLIFSSISGLLQHWPNTIYRNGHTFAPSKVPAGTLLYHSRPSFEPPPSPEFFAFDFDHSYIFCSQPPCVLYSYVPKRDLKLGYFDGTSASILAGTRDLQDIAFNDGFIPGETYNPWAHAVNMCKWADQVGLDGIARMEPSFEAILCNIESDLQLVSKRDIVYQETGWFPGQGKPGPNTTSITGQHPRLQRNTPYLPGPTIPLYPAPRGWKGTQRRFPSVAFESIRAGMWHNHFPGESRIIIDYSSIVSAYDEAYSSLVHGRQGVPRSRHRLNNISAGDKSRLKAEMEEVLKHGRPVASVNWRSLLQDIINRYSERLEELRYLLGRSDLGAEVIAAKARESVFIMLMPYMFLPQSRSTGSQADAGEQLPLYAISHAATASQSDPGDDWLIRIFDACANHPTVDFARGRQLKAQEERLANSVDAVHRAICSSLTTIWATAFDSGDKPVFSKRMIVEWKKEVEELMEWLDWSVWIKCDPPCGLGLQCVLATWPWEVLTGDEEVGPMCRDYVKKDIY</sequence>
<keyword evidence="1" id="KW-0732">Signal</keyword>
<dbReference type="PANTHER" id="PTHR35204">
    <property type="entry name" value="YALI0A21131P"/>
    <property type="match status" value="1"/>
</dbReference>
<gene>
    <name evidence="2" type="ORF">RSOLAG1IB_09293</name>
</gene>
<dbReference type="Proteomes" id="UP000059188">
    <property type="component" value="Unassembled WGS sequence"/>
</dbReference>
<dbReference type="AlphaFoldDB" id="A0A0B7FPZ7"/>
<dbReference type="PANTHER" id="PTHR35204:SF1">
    <property type="entry name" value="ENTEROTOXIN"/>
    <property type="match status" value="1"/>
</dbReference>
<keyword evidence="3" id="KW-1185">Reference proteome</keyword>
<evidence type="ECO:0000313" key="2">
    <source>
        <dbReference type="EMBL" id="CEL60021.1"/>
    </source>
</evidence>
<evidence type="ECO:0000256" key="1">
    <source>
        <dbReference type="SAM" id="SignalP"/>
    </source>
</evidence>
<feature type="chain" id="PRO_5002114437" evidence="1">
    <location>
        <begin position="20"/>
        <end position="549"/>
    </location>
</feature>
<name>A0A0B7FPZ7_THACB</name>